<dbReference type="RefSeq" id="WP_129557473.1">
    <property type="nucleotide sequence ID" value="NZ_JAFCKD010000053.1"/>
</dbReference>
<dbReference type="Proteomes" id="UP000063308">
    <property type="component" value="Chromosome"/>
</dbReference>
<organism evidence="2 3">
    <name type="scientific">Bradyrhizobium diazoefficiens</name>
    <dbReference type="NCBI Taxonomy" id="1355477"/>
    <lineage>
        <taxon>Bacteria</taxon>
        <taxon>Pseudomonadati</taxon>
        <taxon>Pseudomonadota</taxon>
        <taxon>Alphaproteobacteria</taxon>
        <taxon>Hyphomicrobiales</taxon>
        <taxon>Nitrobacteraceae</taxon>
        <taxon>Bradyrhizobium</taxon>
    </lineage>
</organism>
<dbReference type="EMBL" id="AP014685">
    <property type="protein sequence ID" value="BAR58111.1"/>
    <property type="molecule type" value="Genomic_DNA"/>
</dbReference>
<evidence type="ECO:0000313" key="3">
    <source>
        <dbReference type="Proteomes" id="UP000063308"/>
    </source>
</evidence>
<feature type="region of interest" description="Disordered" evidence="1">
    <location>
        <begin position="204"/>
        <end position="224"/>
    </location>
</feature>
<protein>
    <submittedName>
        <fullName evidence="2">Uncharacterized protein</fullName>
    </submittedName>
</protein>
<dbReference type="AlphaFoldDB" id="A0A0E4BR61"/>
<sequence length="224" mass="25235">MQVVDNPDEACAMFAQDLLRVQRHWREVVYDAGLHSVMMHHPLSLVRMRGGARIGIEIWRTRAIRREKQSLTEVPGYLARAVEGQRFAFDKNRKKAELLALAAQGPKLGPVLAPPARMRRRQDALDDLVGRMRYAGGFHVAAADYERWFPEAGVAVFRLFDGDDVPLATLVNEARDGLPALHDHEFEDFLVRLRWDMERAGLTELNTSPGLAPDDDDALSRLGA</sequence>
<reference evidence="2 3" key="1">
    <citation type="submission" date="2014-11" db="EMBL/GenBank/DDBJ databases">
        <title>Symbiosis island explosion on the genome of extra-slow-growing strains of soybean bradyrhizobia with massive insertion sequences.</title>
        <authorList>
            <person name="Iida T."/>
            <person name="Minamisawa K."/>
        </authorList>
    </citation>
    <scope>NUCLEOTIDE SEQUENCE [LARGE SCALE GENOMIC DNA]</scope>
    <source>
        <strain evidence="2 3">NK6</strain>
    </source>
</reference>
<name>A0A0E4BR61_9BRAD</name>
<accession>A0A0E4BR61</accession>
<gene>
    <name evidence="2" type="ORF">NK6_4952</name>
</gene>
<proteinExistence type="predicted"/>
<evidence type="ECO:0000256" key="1">
    <source>
        <dbReference type="SAM" id="MobiDB-lite"/>
    </source>
</evidence>
<evidence type="ECO:0000313" key="2">
    <source>
        <dbReference type="EMBL" id="BAR58111.1"/>
    </source>
</evidence>